<protein>
    <submittedName>
        <fullName evidence="1">Uncharacterized protein</fullName>
    </submittedName>
</protein>
<keyword evidence="2" id="KW-1185">Reference proteome</keyword>
<sequence length="40" mass="4543">MPSVVTERSRSAGCAYAKNYIQVRSDFIYNRTYALTGKPK</sequence>
<evidence type="ECO:0000313" key="2">
    <source>
        <dbReference type="Proteomes" id="UP000326678"/>
    </source>
</evidence>
<accession>A0A5P8WFE1</accession>
<dbReference type="KEGG" id="nsh:GXM_08043"/>
<proteinExistence type="predicted"/>
<organism evidence="1 2">
    <name type="scientific">Nostoc sphaeroides CCNUC1</name>
    <dbReference type="NCBI Taxonomy" id="2653204"/>
    <lineage>
        <taxon>Bacteria</taxon>
        <taxon>Bacillati</taxon>
        <taxon>Cyanobacteriota</taxon>
        <taxon>Cyanophyceae</taxon>
        <taxon>Nostocales</taxon>
        <taxon>Nostocaceae</taxon>
        <taxon>Nostoc</taxon>
    </lineage>
</organism>
<dbReference type="Proteomes" id="UP000326678">
    <property type="component" value="Chromosome Gxm2"/>
</dbReference>
<reference evidence="1 2" key="1">
    <citation type="submission" date="2019-10" db="EMBL/GenBank/DDBJ databases">
        <title>Genomic and transcriptomic insights into the perfect genentic adaptation of a filamentous nitrogen-fixing cyanobacterium to rice fields.</title>
        <authorList>
            <person name="Chen Z."/>
        </authorList>
    </citation>
    <scope>NUCLEOTIDE SEQUENCE [LARGE SCALE GENOMIC DNA]</scope>
    <source>
        <strain evidence="1">CCNUC1</strain>
    </source>
</reference>
<gene>
    <name evidence="1" type="ORF">GXM_08043</name>
</gene>
<name>A0A5P8WFE1_9NOSO</name>
<dbReference type="AlphaFoldDB" id="A0A5P8WFE1"/>
<dbReference type="EMBL" id="CP045227">
    <property type="protein sequence ID" value="QFS50549.1"/>
    <property type="molecule type" value="Genomic_DNA"/>
</dbReference>
<evidence type="ECO:0000313" key="1">
    <source>
        <dbReference type="EMBL" id="QFS50549.1"/>
    </source>
</evidence>